<protein>
    <submittedName>
        <fullName evidence="2">Uncharacterized protein</fullName>
    </submittedName>
</protein>
<evidence type="ECO:0000313" key="2">
    <source>
        <dbReference type="EMBL" id="OCT77571.1"/>
    </source>
</evidence>
<sequence length="86" mass="9794">MSKAPSCLPAPVVKACSQNQKVPARIPSEPSILAEYAFIRMKGHFYFFMITSAALYSLFHPNKSPKTHTYIFRYNIKERSDCVCSM</sequence>
<keyword evidence="1" id="KW-0472">Membrane</keyword>
<reference evidence="3" key="1">
    <citation type="journal article" date="2016" name="Nature">
        <title>Genome evolution in the allotetraploid frog Xenopus laevis.</title>
        <authorList>
            <person name="Session A.M."/>
            <person name="Uno Y."/>
            <person name="Kwon T."/>
            <person name="Chapman J.A."/>
            <person name="Toyoda A."/>
            <person name="Takahashi S."/>
            <person name="Fukui A."/>
            <person name="Hikosaka A."/>
            <person name="Suzuki A."/>
            <person name="Kondo M."/>
            <person name="van Heeringen S.J."/>
            <person name="Quigley I."/>
            <person name="Heinz S."/>
            <person name="Ogino H."/>
            <person name="Ochi H."/>
            <person name="Hellsten U."/>
            <person name="Lyons J.B."/>
            <person name="Simakov O."/>
            <person name="Putnam N."/>
            <person name="Stites J."/>
            <person name="Kuroki Y."/>
            <person name="Tanaka T."/>
            <person name="Michiue T."/>
            <person name="Watanabe M."/>
            <person name="Bogdanovic O."/>
            <person name="Lister R."/>
            <person name="Georgiou G."/>
            <person name="Paranjpe S.S."/>
            <person name="van Kruijsbergen I."/>
            <person name="Shu S."/>
            <person name="Carlson J."/>
            <person name="Kinoshita T."/>
            <person name="Ohta Y."/>
            <person name="Mawaribuchi S."/>
            <person name="Jenkins J."/>
            <person name="Grimwood J."/>
            <person name="Schmutz J."/>
            <person name="Mitros T."/>
            <person name="Mozaffari S.V."/>
            <person name="Suzuki Y."/>
            <person name="Haramoto Y."/>
            <person name="Yamamoto T.S."/>
            <person name="Takagi C."/>
            <person name="Heald R."/>
            <person name="Miller K."/>
            <person name="Haudenschild C."/>
            <person name="Kitzman J."/>
            <person name="Nakayama T."/>
            <person name="Izutsu Y."/>
            <person name="Robert J."/>
            <person name="Fortriede J."/>
            <person name="Burns K."/>
            <person name="Lotay V."/>
            <person name="Karimi K."/>
            <person name="Yasuoka Y."/>
            <person name="Dichmann D.S."/>
            <person name="Flajnik M.F."/>
            <person name="Houston D.W."/>
            <person name="Shendure J."/>
            <person name="DuPasquier L."/>
            <person name="Vize P.D."/>
            <person name="Zorn A.M."/>
            <person name="Ito M."/>
            <person name="Marcotte E.M."/>
            <person name="Wallingford J.B."/>
            <person name="Ito Y."/>
            <person name="Asashima M."/>
            <person name="Ueno N."/>
            <person name="Matsuda Y."/>
            <person name="Veenstra G.J."/>
            <person name="Fujiyama A."/>
            <person name="Harland R.M."/>
            <person name="Taira M."/>
            <person name="Rokhsar D.S."/>
        </authorList>
    </citation>
    <scope>NUCLEOTIDE SEQUENCE [LARGE SCALE GENOMIC DNA]</scope>
    <source>
        <strain evidence="3">J</strain>
    </source>
</reference>
<dbReference type="Proteomes" id="UP000694892">
    <property type="component" value="Chromosome 5S"/>
</dbReference>
<evidence type="ECO:0000256" key="1">
    <source>
        <dbReference type="SAM" id="Phobius"/>
    </source>
</evidence>
<gene>
    <name evidence="2" type="ORF">XELAEV_18028663mg</name>
</gene>
<dbReference type="EMBL" id="CM004475">
    <property type="protein sequence ID" value="OCT77571.1"/>
    <property type="molecule type" value="Genomic_DNA"/>
</dbReference>
<organism evidence="2 3">
    <name type="scientific">Xenopus laevis</name>
    <name type="common">African clawed frog</name>
    <dbReference type="NCBI Taxonomy" id="8355"/>
    <lineage>
        <taxon>Eukaryota</taxon>
        <taxon>Metazoa</taxon>
        <taxon>Chordata</taxon>
        <taxon>Craniata</taxon>
        <taxon>Vertebrata</taxon>
        <taxon>Euteleostomi</taxon>
        <taxon>Amphibia</taxon>
        <taxon>Batrachia</taxon>
        <taxon>Anura</taxon>
        <taxon>Pipoidea</taxon>
        <taxon>Pipidae</taxon>
        <taxon>Xenopodinae</taxon>
        <taxon>Xenopus</taxon>
        <taxon>Xenopus</taxon>
    </lineage>
</organism>
<name>A0A974CRU9_XENLA</name>
<keyword evidence="1" id="KW-0812">Transmembrane</keyword>
<dbReference type="AlphaFoldDB" id="A0A974CRU9"/>
<accession>A0A974CRU9</accession>
<feature type="transmembrane region" description="Helical" evidence="1">
    <location>
        <begin position="43"/>
        <end position="59"/>
    </location>
</feature>
<keyword evidence="1" id="KW-1133">Transmembrane helix</keyword>
<proteinExistence type="predicted"/>
<evidence type="ECO:0000313" key="3">
    <source>
        <dbReference type="Proteomes" id="UP000694892"/>
    </source>
</evidence>